<dbReference type="PANTHER" id="PTHR30053">
    <property type="entry name" value="ELONGATION FACTOR P"/>
    <property type="match status" value="1"/>
</dbReference>
<sequence>MSISTSDFRRGLKIEWDGKPFEILEFQHSKVAKGQATVRTKLRDLITGRVLEANFRSGEKFERPDLEEKEMQYLYAEGDRYVFMDLEDYDQVYLDKEQLGDAWKYLQENINVKVLYYKGKPIGIDLPITVVLKVVETEPGVRGDTVSGGSKPAKLETGAVIKVPLFINEGDLIKVDTRTGAYVERAE</sequence>
<dbReference type="AlphaFoldDB" id="A0A177E9J4"/>
<dbReference type="InterPro" id="IPR020599">
    <property type="entry name" value="Transl_elong_fac_P/YeiP"/>
</dbReference>
<protein>
    <recommendedName>
        <fullName evidence="7 8">Elongation factor P</fullName>
        <shortName evidence="7">EF-P</shortName>
    </recommendedName>
</protein>
<dbReference type="HAMAP" id="MF_00141">
    <property type="entry name" value="EF_P"/>
    <property type="match status" value="1"/>
</dbReference>
<dbReference type="Pfam" id="PF08207">
    <property type="entry name" value="EFP_N"/>
    <property type="match status" value="1"/>
</dbReference>
<dbReference type="InterPro" id="IPR013185">
    <property type="entry name" value="Transl_elong_KOW-like"/>
</dbReference>
<feature type="domain" description="Translation elongation factor P/YeiP central" evidence="11">
    <location>
        <begin position="68"/>
        <end position="122"/>
    </location>
</feature>
<keyword evidence="6 7" id="KW-0648">Protein biosynthesis</keyword>
<evidence type="ECO:0000259" key="11">
    <source>
        <dbReference type="SMART" id="SM01185"/>
    </source>
</evidence>
<keyword evidence="5 7" id="KW-0251">Elongation factor</keyword>
<dbReference type="FunFam" id="2.30.30.30:FF:000003">
    <property type="entry name" value="Elongation factor P"/>
    <property type="match status" value="1"/>
</dbReference>
<dbReference type="Pfam" id="PF01132">
    <property type="entry name" value="EFP"/>
    <property type="match status" value="1"/>
</dbReference>
<dbReference type="Proteomes" id="UP000076964">
    <property type="component" value="Unassembled WGS sequence"/>
</dbReference>
<evidence type="ECO:0000313" key="12">
    <source>
        <dbReference type="EMBL" id="OAG28090.1"/>
    </source>
</evidence>
<dbReference type="SUPFAM" id="SSF50104">
    <property type="entry name" value="Translation proteins SH3-like domain"/>
    <property type="match status" value="1"/>
</dbReference>
<dbReference type="InterPro" id="IPR011768">
    <property type="entry name" value="Transl_elongation_fac_P"/>
</dbReference>
<evidence type="ECO:0000256" key="1">
    <source>
        <dbReference type="ARBA" id="ARBA00004496"/>
    </source>
</evidence>
<evidence type="ECO:0000256" key="6">
    <source>
        <dbReference type="ARBA" id="ARBA00022917"/>
    </source>
</evidence>
<dbReference type="PANTHER" id="PTHR30053:SF12">
    <property type="entry name" value="ELONGATION FACTOR P (EF-P) FAMILY PROTEIN"/>
    <property type="match status" value="1"/>
</dbReference>
<dbReference type="GO" id="GO:0003746">
    <property type="term" value="F:translation elongation factor activity"/>
    <property type="evidence" value="ECO:0007669"/>
    <property type="project" value="UniProtKB-UniRule"/>
</dbReference>
<dbReference type="FunFam" id="2.40.50.140:FF:000004">
    <property type="entry name" value="Elongation factor P"/>
    <property type="match status" value="1"/>
</dbReference>
<dbReference type="FunFam" id="2.40.50.140:FF:000009">
    <property type="entry name" value="Elongation factor P"/>
    <property type="match status" value="1"/>
</dbReference>
<keyword evidence="4 7" id="KW-0963">Cytoplasm</keyword>
<dbReference type="STRING" id="1795632.TH606_03390"/>
<dbReference type="SMART" id="SM01185">
    <property type="entry name" value="EFP"/>
    <property type="match status" value="1"/>
</dbReference>
<dbReference type="SMART" id="SM00841">
    <property type="entry name" value="Elong-fact-P_C"/>
    <property type="match status" value="1"/>
</dbReference>
<comment type="function">
    <text evidence="7">Involved in peptide bond synthesis. Stimulates efficient translation and peptide-bond synthesis on native or reconstituted 70S ribosomes in vitro. Probably functions indirectly by altering the affinity of the ribosome for aminoacyl-tRNA, thus increasing their reactivity as acceptors for peptidyl transferase.</text>
</comment>
<reference evidence="12 13" key="1">
    <citation type="submission" date="2016-02" db="EMBL/GenBank/DDBJ databases">
        <title>Draft genome sequence of Thermodesulfatator sp. S606.</title>
        <authorList>
            <person name="Lai Q."/>
            <person name="Cao J."/>
            <person name="Dupont S."/>
            <person name="Shao Z."/>
            <person name="Jebbar M."/>
            <person name="Alain K."/>
        </authorList>
    </citation>
    <scope>NUCLEOTIDE SEQUENCE [LARGE SCALE GENOMIC DNA]</scope>
    <source>
        <strain evidence="12 13">S606</strain>
    </source>
</reference>
<evidence type="ECO:0000256" key="9">
    <source>
        <dbReference type="RuleBase" id="RU004389"/>
    </source>
</evidence>
<accession>A0A177E9J4</accession>
<dbReference type="CDD" id="cd04470">
    <property type="entry name" value="S1_EF-P_repeat_1"/>
    <property type="match status" value="1"/>
</dbReference>
<comment type="similarity">
    <text evidence="3 7 9">Belongs to the elongation factor P family.</text>
</comment>
<feature type="domain" description="Elongation factor P C-terminal" evidence="10">
    <location>
        <begin position="130"/>
        <end position="185"/>
    </location>
</feature>
<keyword evidence="13" id="KW-1185">Reference proteome</keyword>
<dbReference type="EMBL" id="LSFI01000012">
    <property type="protein sequence ID" value="OAG28090.1"/>
    <property type="molecule type" value="Genomic_DNA"/>
</dbReference>
<dbReference type="NCBIfam" id="NF001810">
    <property type="entry name" value="PRK00529.1"/>
    <property type="match status" value="1"/>
</dbReference>
<dbReference type="InterPro" id="IPR008991">
    <property type="entry name" value="Translation_prot_SH3-like_sf"/>
</dbReference>
<dbReference type="PROSITE" id="PS01275">
    <property type="entry name" value="EFP"/>
    <property type="match status" value="1"/>
</dbReference>
<evidence type="ECO:0000256" key="8">
    <source>
        <dbReference type="NCBIfam" id="TIGR00038"/>
    </source>
</evidence>
<dbReference type="InterPro" id="IPR001059">
    <property type="entry name" value="Transl_elong_P/YeiP_cen"/>
</dbReference>
<comment type="caution">
    <text evidence="12">The sequence shown here is derived from an EMBL/GenBank/DDBJ whole genome shotgun (WGS) entry which is preliminary data.</text>
</comment>
<evidence type="ECO:0000256" key="5">
    <source>
        <dbReference type="ARBA" id="ARBA00022768"/>
    </source>
</evidence>
<evidence type="ECO:0000313" key="13">
    <source>
        <dbReference type="Proteomes" id="UP000076964"/>
    </source>
</evidence>
<evidence type="ECO:0000256" key="2">
    <source>
        <dbReference type="ARBA" id="ARBA00004815"/>
    </source>
</evidence>
<comment type="subcellular location">
    <subcellularLocation>
        <location evidence="1 7">Cytoplasm</location>
    </subcellularLocation>
</comment>
<evidence type="ECO:0000256" key="7">
    <source>
        <dbReference type="HAMAP-Rule" id="MF_00141"/>
    </source>
</evidence>
<dbReference type="GO" id="GO:0043043">
    <property type="term" value="P:peptide biosynthetic process"/>
    <property type="evidence" value="ECO:0007669"/>
    <property type="project" value="InterPro"/>
</dbReference>
<dbReference type="PIRSF" id="PIRSF005901">
    <property type="entry name" value="EF-P"/>
    <property type="match status" value="1"/>
</dbReference>
<dbReference type="Pfam" id="PF09285">
    <property type="entry name" value="Elong-fact-P_C"/>
    <property type="match status" value="1"/>
</dbReference>
<gene>
    <name evidence="7" type="primary">efp</name>
    <name evidence="12" type="ORF">TH606_03390</name>
</gene>
<organism evidence="12 13">
    <name type="scientific">Thermodesulfatator autotrophicus</name>
    <dbReference type="NCBI Taxonomy" id="1795632"/>
    <lineage>
        <taxon>Bacteria</taxon>
        <taxon>Pseudomonadati</taxon>
        <taxon>Thermodesulfobacteriota</taxon>
        <taxon>Thermodesulfobacteria</taxon>
        <taxon>Thermodesulfobacteriales</taxon>
        <taxon>Thermodesulfatatoraceae</taxon>
        <taxon>Thermodesulfatator</taxon>
    </lineage>
</organism>
<evidence type="ECO:0000259" key="10">
    <source>
        <dbReference type="SMART" id="SM00841"/>
    </source>
</evidence>
<dbReference type="InterPro" id="IPR015365">
    <property type="entry name" value="Elong-fact-P_C"/>
</dbReference>
<evidence type="ECO:0000256" key="4">
    <source>
        <dbReference type="ARBA" id="ARBA00022490"/>
    </source>
</evidence>
<proteinExistence type="inferred from homology"/>
<dbReference type="InterPro" id="IPR012340">
    <property type="entry name" value="NA-bd_OB-fold"/>
</dbReference>
<dbReference type="InterPro" id="IPR013852">
    <property type="entry name" value="Transl_elong_P/YeiP_CS"/>
</dbReference>
<comment type="pathway">
    <text evidence="2 7">Protein biosynthesis; polypeptide chain elongation.</text>
</comment>
<name>A0A177E9J4_9BACT</name>
<dbReference type="Gene3D" id="2.30.30.30">
    <property type="match status" value="1"/>
</dbReference>
<dbReference type="GO" id="GO:0005829">
    <property type="term" value="C:cytosol"/>
    <property type="evidence" value="ECO:0007669"/>
    <property type="project" value="UniProtKB-ARBA"/>
</dbReference>
<dbReference type="CDD" id="cd05794">
    <property type="entry name" value="S1_EF-P_repeat_2"/>
    <property type="match status" value="1"/>
</dbReference>
<dbReference type="InterPro" id="IPR014722">
    <property type="entry name" value="Rib_uL2_dom2"/>
</dbReference>
<dbReference type="UniPathway" id="UPA00345"/>
<dbReference type="Gene3D" id="2.40.50.140">
    <property type="entry name" value="Nucleic acid-binding proteins"/>
    <property type="match status" value="2"/>
</dbReference>
<dbReference type="RefSeq" id="WP_068541293.1">
    <property type="nucleotide sequence ID" value="NZ_LSFI01000012.1"/>
</dbReference>
<dbReference type="NCBIfam" id="TIGR00038">
    <property type="entry name" value="efp"/>
    <property type="match status" value="1"/>
</dbReference>
<dbReference type="SUPFAM" id="SSF50249">
    <property type="entry name" value="Nucleic acid-binding proteins"/>
    <property type="match status" value="2"/>
</dbReference>
<dbReference type="OrthoDB" id="9801844at2"/>
<evidence type="ECO:0000256" key="3">
    <source>
        <dbReference type="ARBA" id="ARBA00009479"/>
    </source>
</evidence>